<evidence type="ECO:0000313" key="2">
    <source>
        <dbReference type="EMBL" id="VEL36496.1"/>
    </source>
</evidence>
<feature type="compositionally biased region" description="Basic and acidic residues" evidence="1">
    <location>
        <begin position="1"/>
        <end position="12"/>
    </location>
</feature>
<proteinExistence type="predicted"/>
<keyword evidence="3" id="KW-1185">Reference proteome</keyword>
<evidence type="ECO:0000313" key="3">
    <source>
        <dbReference type="Proteomes" id="UP000784294"/>
    </source>
</evidence>
<organism evidence="2 3">
    <name type="scientific">Protopolystoma xenopodis</name>
    <dbReference type="NCBI Taxonomy" id="117903"/>
    <lineage>
        <taxon>Eukaryota</taxon>
        <taxon>Metazoa</taxon>
        <taxon>Spiralia</taxon>
        <taxon>Lophotrochozoa</taxon>
        <taxon>Platyhelminthes</taxon>
        <taxon>Monogenea</taxon>
        <taxon>Polyopisthocotylea</taxon>
        <taxon>Polystomatidea</taxon>
        <taxon>Polystomatidae</taxon>
        <taxon>Protopolystoma</taxon>
    </lineage>
</organism>
<accession>A0A3S5BRN0</accession>
<feature type="compositionally biased region" description="Acidic residues" evidence="1">
    <location>
        <begin position="114"/>
        <end position="137"/>
    </location>
</feature>
<reference evidence="2" key="1">
    <citation type="submission" date="2018-11" db="EMBL/GenBank/DDBJ databases">
        <authorList>
            <consortium name="Pathogen Informatics"/>
        </authorList>
    </citation>
    <scope>NUCLEOTIDE SEQUENCE</scope>
</reference>
<gene>
    <name evidence="2" type="ORF">PXEA_LOCUS29936</name>
</gene>
<name>A0A3S5BRN0_9PLAT</name>
<dbReference type="EMBL" id="CAAALY010252376">
    <property type="protein sequence ID" value="VEL36496.1"/>
    <property type="molecule type" value="Genomic_DNA"/>
</dbReference>
<dbReference type="AlphaFoldDB" id="A0A3S5BRN0"/>
<protein>
    <submittedName>
        <fullName evidence="2">Uncharacterized protein</fullName>
    </submittedName>
</protein>
<feature type="non-terminal residue" evidence="2">
    <location>
        <position position="137"/>
    </location>
</feature>
<evidence type="ECO:0000256" key="1">
    <source>
        <dbReference type="SAM" id="MobiDB-lite"/>
    </source>
</evidence>
<feature type="region of interest" description="Disordered" evidence="1">
    <location>
        <begin position="63"/>
        <end position="137"/>
    </location>
</feature>
<sequence length="137" mass="15165">MFHLDSILDRGKSTHKSTPSELDELELIEDHLKSQPELLAVDLNPDPESLPSEVELPACPDLSITNRPVEHSDSTRLGQFDASSDVKLNPSASQDIDSETDERNRLPDLALPIAEEDAEDEDEEDDDDEDEDNNATG</sequence>
<comment type="caution">
    <text evidence="2">The sequence shown here is derived from an EMBL/GenBank/DDBJ whole genome shotgun (WGS) entry which is preliminary data.</text>
</comment>
<dbReference type="Proteomes" id="UP000784294">
    <property type="component" value="Unassembled WGS sequence"/>
</dbReference>
<feature type="region of interest" description="Disordered" evidence="1">
    <location>
        <begin position="1"/>
        <end position="21"/>
    </location>
</feature>